<dbReference type="OrthoDB" id="8775810at2759"/>
<feature type="region of interest" description="Disordered" evidence="1">
    <location>
        <begin position="1"/>
        <end position="25"/>
    </location>
</feature>
<accession>A0A1Y3BAI1</accession>
<dbReference type="Proteomes" id="UP000194236">
    <property type="component" value="Unassembled WGS sequence"/>
</dbReference>
<dbReference type="Gene3D" id="2.130.10.10">
    <property type="entry name" value="YVTN repeat-like/Quinoprotein amine dehydrogenase"/>
    <property type="match status" value="1"/>
</dbReference>
<proteinExistence type="predicted"/>
<dbReference type="InterPro" id="IPR015943">
    <property type="entry name" value="WD40/YVTN_repeat-like_dom_sf"/>
</dbReference>
<dbReference type="InterPro" id="IPR036322">
    <property type="entry name" value="WD40_repeat_dom_sf"/>
</dbReference>
<protein>
    <submittedName>
        <fullName evidence="2">Uncharacterized protein</fullName>
    </submittedName>
</protein>
<dbReference type="EMBL" id="MUJZ01035154">
    <property type="protein sequence ID" value="OTF76928.1"/>
    <property type="molecule type" value="Genomic_DNA"/>
</dbReference>
<gene>
    <name evidence="2" type="ORF">BLA29_011777</name>
</gene>
<dbReference type="AlphaFoldDB" id="A0A1Y3BAI1"/>
<dbReference type="SUPFAM" id="SSF50978">
    <property type="entry name" value="WD40 repeat-like"/>
    <property type="match status" value="1"/>
</dbReference>
<keyword evidence="3" id="KW-1185">Reference proteome</keyword>
<comment type="caution">
    <text evidence="2">The sequence shown here is derived from an EMBL/GenBank/DDBJ whole genome shotgun (WGS) entry which is preliminary data.</text>
</comment>
<evidence type="ECO:0000313" key="3">
    <source>
        <dbReference type="Proteomes" id="UP000194236"/>
    </source>
</evidence>
<evidence type="ECO:0000256" key="1">
    <source>
        <dbReference type="SAM" id="MobiDB-lite"/>
    </source>
</evidence>
<sequence length="148" mass="17304">MMWSCQKFQSSSSSTTKQQQRQQDDENHMLAIGFADGTIYLMKNYDEVFPTIIETSLINIKMEWSMNGKFLAIGGHRMMKTQFSMNNGQYLYQNIIKIYHHDGTLIRQCQLDFHHQPLSALTWACNDRRLFIACGQLLFVAWIIHGYV</sequence>
<reference evidence="2 3" key="1">
    <citation type="submission" date="2017-03" db="EMBL/GenBank/DDBJ databases">
        <title>Genome Survey of Euroglyphus maynei.</title>
        <authorList>
            <person name="Arlian L.G."/>
            <person name="Morgan M.S."/>
            <person name="Rider S.D."/>
        </authorList>
    </citation>
    <scope>NUCLEOTIDE SEQUENCE [LARGE SCALE GENOMIC DNA]</scope>
    <source>
        <strain evidence="2">Arlian Lab</strain>
        <tissue evidence="2">Whole body</tissue>
    </source>
</reference>
<evidence type="ECO:0000313" key="2">
    <source>
        <dbReference type="EMBL" id="OTF76928.1"/>
    </source>
</evidence>
<organism evidence="2 3">
    <name type="scientific">Euroglyphus maynei</name>
    <name type="common">Mayne's house dust mite</name>
    <dbReference type="NCBI Taxonomy" id="6958"/>
    <lineage>
        <taxon>Eukaryota</taxon>
        <taxon>Metazoa</taxon>
        <taxon>Ecdysozoa</taxon>
        <taxon>Arthropoda</taxon>
        <taxon>Chelicerata</taxon>
        <taxon>Arachnida</taxon>
        <taxon>Acari</taxon>
        <taxon>Acariformes</taxon>
        <taxon>Sarcoptiformes</taxon>
        <taxon>Astigmata</taxon>
        <taxon>Psoroptidia</taxon>
        <taxon>Analgoidea</taxon>
        <taxon>Pyroglyphidae</taxon>
        <taxon>Pyroglyphinae</taxon>
        <taxon>Euroglyphus</taxon>
    </lineage>
</organism>
<feature type="compositionally biased region" description="Low complexity" evidence="1">
    <location>
        <begin position="1"/>
        <end position="21"/>
    </location>
</feature>
<name>A0A1Y3BAI1_EURMA</name>